<evidence type="ECO:0000313" key="3">
    <source>
        <dbReference type="Proteomes" id="UP000007967"/>
    </source>
</evidence>
<dbReference type="OrthoDB" id="3806873at2"/>
<feature type="domain" description="Aminoglycoside phosphotransferase" evidence="1">
    <location>
        <begin position="21"/>
        <end position="257"/>
    </location>
</feature>
<keyword evidence="2" id="KW-0808">Transferase</keyword>
<reference evidence="3" key="1">
    <citation type="submission" date="2009-09" db="EMBL/GenBank/DDBJ databases">
        <title>The complete genome of Kribbella flavida DSM 17836.</title>
        <authorList>
            <consortium name="US DOE Joint Genome Institute (JGI-PGF)"/>
            <person name="Lucas S."/>
            <person name="Copeland A."/>
            <person name="Lapidus A."/>
            <person name="Glavina del Rio T."/>
            <person name="Dalin E."/>
            <person name="Tice H."/>
            <person name="Bruce D."/>
            <person name="Goodwin L."/>
            <person name="Pitluck S."/>
            <person name="Kyrpides N."/>
            <person name="Mavromatis K."/>
            <person name="Ivanova N."/>
            <person name="Saunders E."/>
            <person name="Brettin T."/>
            <person name="Detter J.C."/>
            <person name="Han C."/>
            <person name="Larimer F."/>
            <person name="Land M."/>
            <person name="Hauser L."/>
            <person name="Markowitz V."/>
            <person name="Cheng J.-F."/>
            <person name="Hugenholtz P."/>
            <person name="Woyke T."/>
            <person name="Wu D."/>
            <person name="Pukall R."/>
            <person name="Klenk H.-P."/>
            <person name="Eisen J.A."/>
        </authorList>
    </citation>
    <scope>NUCLEOTIDE SEQUENCE [LARGE SCALE GENOMIC DNA]</scope>
    <source>
        <strain evidence="3">DSM 17836 / JCM 10339 / NBRC 14399</strain>
    </source>
</reference>
<keyword evidence="3" id="KW-1185">Reference proteome</keyword>
<evidence type="ECO:0000313" key="2">
    <source>
        <dbReference type="EMBL" id="ADB29342.1"/>
    </source>
</evidence>
<proteinExistence type="predicted"/>
<dbReference type="STRING" id="479435.Kfla_0215"/>
<gene>
    <name evidence="2" type="ordered locus">Kfla_0215</name>
</gene>
<dbReference type="HOGENOM" id="CLU_867838_0_0_11"/>
<dbReference type="GO" id="GO:0016740">
    <property type="term" value="F:transferase activity"/>
    <property type="evidence" value="ECO:0007669"/>
    <property type="project" value="UniProtKB-KW"/>
</dbReference>
<dbReference type="KEGG" id="kfl:Kfla_0215"/>
<name>D2PS12_KRIFD</name>
<dbReference type="InterPro" id="IPR002575">
    <property type="entry name" value="Aminoglycoside_PTrfase"/>
</dbReference>
<dbReference type="eggNOG" id="COG3173">
    <property type="taxonomic scope" value="Bacteria"/>
</dbReference>
<dbReference type="AlphaFoldDB" id="D2PS12"/>
<dbReference type="SUPFAM" id="SSF56112">
    <property type="entry name" value="Protein kinase-like (PK-like)"/>
    <property type="match status" value="1"/>
</dbReference>
<dbReference type="Pfam" id="PF01636">
    <property type="entry name" value="APH"/>
    <property type="match status" value="1"/>
</dbReference>
<dbReference type="InterPro" id="IPR011009">
    <property type="entry name" value="Kinase-like_dom_sf"/>
</dbReference>
<sequence length="309" mass="34466">MEHDIAALLHKAAPRSEIAEVLPRSGGQLATVFEVRRIAAAPLIIKLYSPEWAWKQAKEIHVYDLLAPHLGTAIPQVVHAEPEGETHAFTVMTMLTGVPLCETTAPDYQVVYKQLGELLTAIHRIPQPAYGYLTDEVLEPLPSNDAYMRRQFAKKLQEFEELGGDRALHARLTEYVEQHSGLFASSSRPVLCHNDFHEGNVLVDPDTWQVQGIVDVENAIAADPLIDLAKTQYYSIKNDQAKLSGLLTGYGELPSDWVERTAVYRLYHALELWDWFRLIGVIDPLESIAADLVSLLGTSRVAGRPDAVR</sequence>
<evidence type="ECO:0000259" key="1">
    <source>
        <dbReference type="Pfam" id="PF01636"/>
    </source>
</evidence>
<dbReference type="PANTHER" id="PTHR21310:SF15">
    <property type="entry name" value="AMINOGLYCOSIDE PHOSPHOTRANSFERASE DOMAIN-CONTAINING PROTEIN"/>
    <property type="match status" value="1"/>
</dbReference>
<protein>
    <submittedName>
        <fullName evidence="2">Aminoglycoside phosphotransferase</fullName>
    </submittedName>
</protein>
<organism evidence="2 3">
    <name type="scientific">Kribbella flavida (strain DSM 17836 / JCM 10339 / NBRC 14399)</name>
    <dbReference type="NCBI Taxonomy" id="479435"/>
    <lineage>
        <taxon>Bacteria</taxon>
        <taxon>Bacillati</taxon>
        <taxon>Actinomycetota</taxon>
        <taxon>Actinomycetes</taxon>
        <taxon>Propionibacteriales</taxon>
        <taxon>Kribbellaceae</taxon>
        <taxon>Kribbella</taxon>
    </lineage>
</organism>
<dbReference type="RefSeq" id="WP_012917899.1">
    <property type="nucleotide sequence ID" value="NC_013729.1"/>
</dbReference>
<dbReference type="Gene3D" id="3.90.1200.10">
    <property type="match status" value="1"/>
</dbReference>
<accession>D2PS12</accession>
<dbReference type="EMBL" id="CP001736">
    <property type="protein sequence ID" value="ADB29342.1"/>
    <property type="molecule type" value="Genomic_DNA"/>
</dbReference>
<reference evidence="2 3" key="2">
    <citation type="journal article" date="2010" name="Stand. Genomic Sci.">
        <title>Complete genome sequence of Kribbella flavida type strain (IFO 14399).</title>
        <authorList>
            <person name="Pukall R."/>
            <person name="Lapidus A."/>
            <person name="Glavina Del Rio T."/>
            <person name="Copeland A."/>
            <person name="Tice H."/>
            <person name="Cheng J.-F."/>
            <person name="Lucas S."/>
            <person name="Chen F."/>
            <person name="Nolan M."/>
            <person name="LaButti K."/>
            <person name="Pati A."/>
            <person name="Ivanova N."/>
            <person name="Mavrommatis K."/>
            <person name="Mikhailova N."/>
            <person name="Pitluck S."/>
            <person name="Bruce D."/>
            <person name="Goodwin L."/>
            <person name="Land M."/>
            <person name="Hauser L."/>
            <person name="Chang Y.-J."/>
            <person name="Jeffries C.D."/>
            <person name="Chen A."/>
            <person name="Palaniappan K."/>
            <person name="Chain P."/>
            <person name="Rohde M."/>
            <person name="Goeker M."/>
            <person name="Bristow J."/>
            <person name="Eisen J.A."/>
            <person name="Markowitz V."/>
            <person name="Hugenholtz P."/>
            <person name="Kyrpides N.C."/>
            <person name="Klenk H.-P."/>
            <person name="Brettin T."/>
        </authorList>
    </citation>
    <scope>NUCLEOTIDE SEQUENCE [LARGE SCALE GENOMIC DNA]</scope>
    <source>
        <strain evidence="3">DSM 17836 / JCM 10339 / NBRC 14399</strain>
    </source>
</reference>
<dbReference type="InterPro" id="IPR051678">
    <property type="entry name" value="AGP_Transferase"/>
</dbReference>
<dbReference type="PANTHER" id="PTHR21310">
    <property type="entry name" value="AMINOGLYCOSIDE PHOSPHOTRANSFERASE-RELATED-RELATED"/>
    <property type="match status" value="1"/>
</dbReference>
<dbReference type="Proteomes" id="UP000007967">
    <property type="component" value="Chromosome"/>
</dbReference>